<dbReference type="InterPro" id="IPR044068">
    <property type="entry name" value="CB"/>
</dbReference>
<dbReference type="GO" id="GO:0006310">
    <property type="term" value="P:DNA recombination"/>
    <property type="evidence" value="ECO:0007669"/>
    <property type="project" value="UniProtKB-KW"/>
</dbReference>
<keyword evidence="4" id="KW-0159">Chromosome partition</keyword>
<evidence type="ECO:0000256" key="2">
    <source>
        <dbReference type="ARBA" id="ARBA00022490"/>
    </source>
</evidence>
<evidence type="ECO:0000256" key="3">
    <source>
        <dbReference type="ARBA" id="ARBA00022618"/>
    </source>
</evidence>
<dbReference type="STRING" id="1797768.A3C59_03285"/>
<dbReference type="Gene3D" id="1.10.150.130">
    <property type="match status" value="1"/>
</dbReference>
<dbReference type="GO" id="GO:0007059">
    <property type="term" value="P:chromosome segregation"/>
    <property type="evidence" value="ECO:0007669"/>
    <property type="project" value="UniProtKB-KW"/>
</dbReference>
<keyword evidence="8" id="KW-0131">Cell cycle</keyword>
<keyword evidence="5" id="KW-0229">DNA integration</keyword>
<dbReference type="InterPro" id="IPR002104">
    <property type="entry name" value="Integrase_catalytic"/>
</dbReference>
<dbReference type="GO" id="GO:0051301">
    <property type="term" value="P:cell division"/>
    <property type="evidence" value="ECO:0007669"/>
    <property type="project" value="UniProtKB-KW"/>
</dbReference>
<protein>
    <recommendedName>
        <fullName evidence="14">Tyrosine recombinase XerC</fullName>
    </recommendedName>
</protein>
<dbReference type="PROSITE" id="PS51900">
    <property type="entry name" value="CB"/>
    <property type="match status" value="1"/>
</dbReference>
<name>A0A1F5JPX2_9BACT</name>
<keyword evidence="2" id="KW-0963">Cytoplasm</keyword>
<evidence type="ECO:0000256" key="5">
    <source>
        <dbReference type="ARBA" id="ARBA00022908"/>
    </source>
</evidence>
<evidence type="ECO:0000256" key="6">
    <source>
        <dbReference type="ARBA" id="ARBA00023125"/>
    </source>
</evidence>
<dbReference type="InterPro" id="IPR050090">
    <property type="entry name" value="Tyrosine_recombinase_XerCD"/>
</dbReference>
<evidence type="ECO:0000256" key="1">
    <source>
        <dbReference type="ARBA" id="ARBA00004496"/>
    </source>
</evidence>
<dbReference type="InterPro" id="IPR013762">
    <property type="entry name" value="Integrase-like_cat_sf"/>
</dbReference>
<dbReference type="GO" id="GO:0015074">
    <property type="term" value="P:DNA integration"/>
    <property type="evidence" value="ECO:0007669"/>
    <property type="project" value="UniProtKB-KW"/>
</dbReference>
<dbReference type="GO" id="GO:0003677">
    <property type="term" value="F:DNA binding"/>
    <property type="evidence" value="ECO:0007669"/>
    <property type="project" value="UniProtKB-UniRule"/>
</dbReference>
<evidence type="ECO:0000256" key="4">
    <source>
        <dbReference type="ARBA" id="ARBA00022829"/>
    </source>
</evidence>
<dbReference type="InterPro" id="IPR010998">
    <property type="entry name" value="Integrase_recombinase_N"/>
</dbReference>
<dbReference type="PANTHER" id="PTHR30349:SF77">
    <property type="entry name" value="TYROSINE RECOMBINASE XERC"/>
    <property type="match status" value="1"/>
</dbReference>
<dbReference type="GO" id="GO:0005737">
    <property type="term" value="C:cytoplasm"/>
    <property type="evidence" value="ECO:0007669"/>
    <property type="project" value="UniProtKB-SubCell"/>
</dbReference>
<feature type="domain" description="Tyr recombinase" evidence="10">
    <location>
        <begin position="111"/>
        <end position="298"/>
    </location>
</feature>
<dbReference type="SUPFAM" id="SSF56349">
    <property type="entry name" value="DNA breaking-rejoining enzymes"/>
    <property type="match status" value="1"/>
</dbReference>
<evidence type="ECO:0008006" key="14">
    <source>
        <dbReference type="Google" id="ProtNLM"/>
    </source>
</evidence>
<evidence type="ECO:0000313" key="12">
    <source>
        <dbReference type="EMBL" id="OGE30713.1"/>
    </source>
</evidence>
<dbReference type="Gene3D" id="1.10.443.10">
    <property type="entry name" value="Intergrase catalytic core"/>
    <property type="match status" value="1"/>
</dbReference>
<keyword evidence="7" id="KW-0233">DNA recombination</keyword>
<evidence type="ECO:0000256" key="7">
    <source>
        <dbReference type="ARBA" id="ARBA00023172"/>
    </source>
</evidence>
<accession>A0A1F5JPX2</accession>
<dbReference type="InterPro" id="IPR004107">
    <property type="entry name" value="Integrase_SAM-like_N"/>
</dbReference>
<evidence type="ECO:0000256" key="9">
    <source>
        <dbReference type="PROSITE-ProRule" id="PRU01248"/>
    </source>
</evidence>
<dbReference type="AlphaFoldDB" id="A0A1F5JPX2"/>
<evidence type="ECO:0000313" key="13">
    <source>
        <dbReference type="Proteomes" id="UP000176902"/>
    </source>
</evidence>
<keyword evidence="6 9" id="KW-0238">DNA-binding</keyword>
<dbReference type="Pfam" id="PF00589">
    <property type="entry name" value="Phage_integrase"/>
    <property type="match status" value="1"/>
</dbReference>
<evidence type="ECO:0000259" key="10">
    <source>
        <dbReference type="PROSITE" id="PS51898"/>
    </source>
</evidence>
<evidence type="ECO:0000256" key="8">
    <source>
        <dbReference type="ARBA" id="ARBA00023306"/>
    </source>
</evidence>
<proteinExistence type="predicted"/>
<organism evidence="12 13">
    <name type="scientific">Candidatus Daviesbacteria bacterium RIFCSPHIGHO2_02_FULL_36_13</name>
    <dbReference type="NCBI Taxonomy" id="1797768"/>
    <lineage>
        <taxon>Bacteria</taxon>
        <taxon>Candidatus Daviesiibacteriota</taxon>
    </lineage>
</organism>
<keyword evidence="3" id="KW-0132">Cell division</keyword>
<comment type="caution">
    <text evidence="12">The sequence shown here is derived from an EMBL/GenBank/DDBJ whole genome shotgun (WGS) entry which is preliminary data.</text>
</comment>
<sequence>MTLSAFITDFLEYLELERNCSQLTIKNYDHYLKRFLTFAGDIEAKAIDLNMIRKYRLYLSRFTDPKTKKGLKRITQNYFMIALRAFLRYLARIDVDTLSPEKVELGDSDPRPLKVLGDDQLKSLLEAPDTTKKDGIRDRSILETLFSTGLRVSELASLNTNTINLTRREFGIIGKGGKMRVVFISDSAADWLQKSLDVRKDSFKPLFIRFQGKVDPSNNGEAMRLSTRSIERIVEKYVKNLGLPVKATPHTLRHSFATDLLMNGADIRSVQEMLGHSNISTTQIYTHVTNTHLKDVHKAFHSGNKD</sequence>
<dbReference type="PROSITE" id="PS51898">
    <property type="entry name" value="TYR_RECOMBINASE"/>
    <property type="match status" value="1"/>
</dbReference>
<comment type="subcellular location">
    <subcellularLocation>
        <location evidence="1">Cytoplasm</location>
    </subcellularLocation>
</comment>
<dbReference type="Proteomes" id="UP000176902">
    <property type="component" value="Unassembled WGS sequence"/>
</dbReference>
<feature type="domain" description="Core-binding (CB)" evidence="11">
    <location>
        <begin position="1"/>
        <end position="91"/>
    </location>
</feature>
<gene>
    <name evidence="12" type="ORF">A3C59_03285</name>
</gene>
<dbReference type="EMBL" id="MFCV01000044">
    <property type="protein sequence ID" value="OGE30713.1"/>
    <property type="molecule type" value="Genomic_DNA"/>
</dbReference>
<dbReference type="CDD" id="cd00798">
    <property type="entry name" value="INT_XerDC_C"/>
    <property type="match status" value="1"/>
</dbReference>
<dbReference type="Pfam" id="PF02899">
    <property type="entry name" value="Phage_int_SAM_1"/>
    <property type="match status" value="1"/>
</dbReference>
<reference evidence="12 13" key="1">
    <citation type="journal article" date="2016" name="Nat. Commun.">
        <title>Thousands of microbial genomes shed light on interconnected biogeochemical processes in an aquifer system.</title>
        <authorList>
            <person name="Anantharaman K."/>
            <person name="Brown C.T."/>
            <person name="Hug L.A."/>
            <person name="Sharon I."/>
            <person name="Castelle C.J."/>
            <person name="Probst A.J."/>
            <person name="Thomas B.C."/>
            <person name="Singh A."/>
            <person name="Wilkins M.J."/>
            <person name="Karaoz U."/>
            <person name="Brodie E.L."/>
            <person name="Williams K.H."/>
            <person name="Hubbard S.S."/>
            <person name="Banfield J.F."/>
        </authorList>
    </citation>
    <scope>NUCLEOTIDE SEQUENCE [LARGE SCALE GENOMIC DNA]</scope>
</reference>
<dbReference type="InterPro" id="IPR011010">
    <property type="entry name" value="DNA_brk_join_enz"/>
</dbReference>
<evidence type="ECO:0000259" key="11">
    <source>
        <dbReference type="PROSITE" id="PS51900"/>
    </source>
</evidence>
<dbReference type="PANTHER" id="PTHR30349">
    <property type="entry name" value="PHAGE INTEGRASE-RELATED"/>
    <property type="match status" value="1"/>
</dbReference>